<organism evidence="2">
    <name type="scientific">Anopheles darlingi</name>
    <name type="common">Mosquito</name>
    <dbReference type="NCBI Taxonomy" id="43151"/>
    <lineage>
        <taxon>Eukaryota</taxon>
        <taxon>Metazoa</taxon>
        <taxon>Ecdysozoa</taxon>
        <taxon>Arthropoda</taxon>
        <taxon>Hexapoda</taxon>
        <taxon>Insecta</taxon>
        <taxon>Pterygota</taxon>
        <taxon>Neoptera</taxon>
        <taxon>Endopterygota</taxon>
        <taxon>Diptera</taxon>
        <taxon>Nematocera</taxon>
        <taxon>Culicoidea</taxon>
        <taxon>Culicidae</taxon>
        <taxon>Anophelinae</taxon>
        <taxon>Anopheles</taxon>
    </lineage>
</organism>
<evidence type="ECO:0000256" key="1">
    <source>
        <dbReference type="SAM" id="Phobius"/>
    </source>
</evidence>
<protein>
    <submittedName>
        <fullName evidence="2">Putative secreted protein</fullName>
    </submittedName>
</protein>
<feature type="transmembrane region" description="Helical" evidence="1">
    <location>
        <begin position="12"/>
        <end position="34"/>
    </location>
</feature>
<proteinExistence type="predicted"/>
<reference evidence="2" key="1">
    <citation type="submission" date="2018-01" db="EMBL/GenBank/DDBJ databases">
        <title>An insight into the sialome of Amazonian anophelines.</title>
        <authorList>
            <person name="Ribeiro J.M."/>
            <person name="Scarpassa V."/>
            <person name="Calvo E."/>
        </authorList>
    </citation>
    <scope>NUCLEOTIDE SEQUENCE</scope>
</reference>
<keyword evidence="1" id="KW-0472">Membrane</keyword>
<keyword evidence="1" id="KW-0812">Transmembrane</keyword>
<keyword evidence="1" id="KW-1133">Transmembrane helix</keyword>
<evidence type="ECO:0000313" key="2">
    <source>
        <dbReference type="EMBL" id="MBW74493.1"/>
    </source>
</evidence>
<dbReference type="AlphaFoldDB" id="A0A2M4DA82"/>
<sequence length="100" mass="11632">MLIMGSIRHHVWLWLWLRLLLLSLVVVVLLLFVLGGGHFAQYGRGCESEWCWRGYLPRLRLFGGRGGTRGQQWHACSTNLRLHVHGRSRRRHTFASTAVR</sequence>
<name>A0A2M4DA82_ANODA</name>
<accession>A0A2M4DA82</accession>
<dbReference type="EMBL" id="GGFL01010315">
    <property type="protein sequence ID" value="MBW74493.1"/>
    <property type="molecule type" value="Transcribed_RNA"/>
</dbReference>